<evidence type="ECO:0000259" key="5">
    <source>
        <dbReference type="SMART" id="SM00249"/>
    </source>
</evidence>
<reference evidence="6" key="1">
    <citation type="submission" date="2021-04" db="EMBL/GenBank/DDBJ databases">
        <authorList>
            <person name="Tunstrom K."/>
        </authorList>
    </citation>
    <scope>NUCLEOTIDE SEQUENCE</scope>
</reference>
<keyword evidence="2" id="KW-0863">Zinc-finger</keyword>
<keyword evidence="4" id="KW-0175">Coiled coil</keyword>
<gene>
    <name evidence="6" type="ORF">PAPOLLO_LOCUS15491</name>
</gene>
<evidence type="ECO:0000313" key="6">
    <source>
        <dbReference type="EMBL" id="CAG5010926.1"/>
    </source>
</evidence>
<dbReference type="InterPro" id="IPR019786">
    <property type="entry name" value="Zinc_finger_PHD-type_CS"/>
</dbReference>
<dbReference type="InterPro" id="IPR057251">
    <property type="entry name" value="FP_C"/>
</dbReference>
<feature type="coiled-coil region" evidence="4">
    <location>
        <begin position="98"/>
        <end position="153"/>
    </location>
</feature>
<comment type="caution">
    <text evidence="6">The sequence shown here is derived from an EMBL/GenBank/DDBJ whole genome shotgun (WGS) entry which is preliminary data.</text>
</comment>
<sequence>MAKCGTCGRFLNSADAVGCCNCKVIHHRGCVAISEGTRVPSNWVCSNCKIKPPRQGNISSVPVTPAQSRVLVSTRDTADTIACGSDNEVTPTNKSAELSELVAEMRFLRNEITAMRSELKDYRTEIAGFRSSLENLNVRVDSTDERVTLLEKKLVETSTSNHSYESIIQDLRSQINERDQDMLHDDVVLSGVLEARGENVIHLVKAAAGKLGVTLDDRDVVFAERVGAVRRNRTAGEGDTAPRRIVVRFARRALRDDMLRSARVRRGATTEGFGLAGEARRFYVNEHLTRYNRQIFAKARDLGRRLKWKFIWTRSGKIFARKDDNGQIERIKYESDLNRVFGSGQI</sequence>
<keyword evidence="1" id="KW-0479">Metal-binding</keyword>
<dbReference type="OrthoDB" id="7490514at2759"/>
<dbReference type="SMART" id="SM00249">
    <property type="entry name" value="PHD"/>
    <property type="match status" value="1"/>
</dbReference>
<dbReference type="PROSITE" id="PS01359">
    <property type="entry name" value="ZF_PHD_1"/>
    <property type="match status" value="1"/>
</dbReference>
<proteinExistence type="predicted"/>
<dbReference type="Proteomes" id="UP000691718">
    <property type="component" value="Unassembled WGS sequence"/>
</dbReference>
<name>A0A8S3XBX6_PARAO</name>
<evidence type="ECO:0000256" key="4">
    <source>
        <dbReference type="SAM" id="Coils"/>
    </source>
</evidence>
<evidence type="ECO:0000313" key="7">
    <source>
        <dbReference type="Proteomes" id="UP000691718"/>
    </source>
</evidence>
<dbReference type="EMBL" id="CAJQZP010001037">
    <property type="protein sequence ID" value="CAG5010926.1"/>
    <property type="molecule type" value="Genomic_DNA"/>
</dbReference>
<dbReference type="InterPro" id="IPR001965">
    <property type="entry name" value="Znf_PHD"/>
</dbReference>
<dbReference type="GO" id="GO:0008270">
    <property type="term" value="F:zinc ion binding"/>
    <property type="evidence" value="ECO:0007669"/>
    <property type="project" value="UniProtKB-KW"/>
</dbReference>
<accession>A0A8S3XBX6</accession>
<evidence type="ECO:0000256" key="3">
    <source>
        <dbReference type="ARBA" id="ARBA00022833"/>
    </source>
</evidence>
<feature type="domain" description="Zinc finger PHD-type" evidence="5">
    <location>
        <begin position="3"/>
        <end position="49"/>
    </location>
</feature>
<protein>
    <submittedName>
        <fullName evidence="6">(apollo) hypothetical protein</fullName>
    </submittedName>
</protein>
<keyword evidence="7" id="KW-1185">Reference proteome</keyword>
<dbReference type="AlphaFoldDB" id="A0A8S3XBX6"/>
<evidence type="ECO:0000256" key="1">
    <source>
        <dbReference type="ARBA" id="ARBA00022723"/>
    </source>
</evidence>
<keyword evidence="3" id="KW-0862">Zinc</keyword>
<evidence type="ECO:0000256" key="2">
    <source>
        <dbReference type="ARBA" id="ARBA00022771"/>
    </source>
</evidence>
<organism evidence="6 7">
    <name type="scientific">Parnassius apollo</name>
    <name type="common">Apollo butterfly</name>
    <name type="synonym">Papilio apollo</name>
    <dbReference type="NCBI Taxonomy" id="110799"/>
    <lineage>
        <taxon>Eukaryota</taxon>
        <taxon>Metazoa</taxon>
        <taxon>Ecdysozoa</taxon>
        <taxon>Arthropoda</taxon>
        <taxon>Hexapoda</taxon>
        <taxon>Insecta</taxon>
        <taxon>Pterygota</taxon>
        <taxon>Neoptera</taxon>
        <taxon>Endopterygota</taxon>
        <taxon>Lepidoptera</taxon>
        <taxon>Glossata</taxon>
        <taxon>Ditrysia</taxon>
        <taxon>Papilionoidea</taxon>
        <taxon>Papilionidae</taxon>
        <taxon>Parnassiinae</taxon>
        <taxon>Parnassini</taxon>
        <taxon>Parnassius</taxon>
        <taxon>Parnassius</taxon>
    </lineage>
</organism>
<dbReference type="Pfam" id="PF25298">
    <property type="entry name" value="Baculo_FP_2nd"/>
    <property type="match status" value="1"/>
</dbReference>